<organism evidence="1 2">
    <name type="scientific">Cupriavidus taiwanensis</name>
    <dbReference type="NCBI Taxonomy" id="164546"/>
    <lineage>
        <taxon>Bacteria</taxon>
        <taxon>Pseudomonadati</taxon>
        <taxon>Pseudomonadota</taxon>
        <taxon>Betaproteobacteria</taxon>
        <taxon>Burkholderiales</taxon>
        <taxon>Burkholderiaceae</taxon>
        <taxon>Cupriavidus</taxon>
    </lineage>
</organism>
<accession>A0A375JCB8</accession>
<gene>
    <name evidence="1" type="ORF">CBM2634_U150011</name>
</gene>
<reference evidence="1 2" key="1">
    <citation type="submission" date="2018-01" db="EMBL/GenBank/DDBJ databases">
        <authorList>
            <person name="Gaut B.S."/>
            <person name="Morton B.R."/>
            <person name="Clegg M.T."/>
            <person name="Duvall M.R."/>
        </authorList>
    </citation>
    <scope>NUCLEOTIDE SEQUENCE [LARGE SCALE GENOMIC DNA]</scope>
    <source>
        <strain evidence="1">Cupriavidus taiwanensis cmp 52</strain>
    </source>
</reference>
<sequence length="62" mass="6534">MKIGFWGLRDKGSQGISPRTMIATTLLVQALAAHTPEVVAADGHDAFAQTTSNRAIAEKGEP</sequence>
<dbReference type="AlphaFoldDB" id="A0A375JCB8"/>
<protein>
    <submittedName>
        <fullName evidence="1">Uncharacterized protein</fullName>
    </submittedName>
</protein>
<evidence type="ECO:0000313" key="1">
    <source>
        <dbReference type="EMBL" id="SPS02549.1"/>
    </source>
</evidence>
<evidence type="ECO:0000313" key="2">
    <source>
        <dbReference type="Proteomes" id="UP000256805"/>
    </source>
</evidence>
<proteinExistence type="predicted"/>
<name>A0A375JCB8_9BURK</name>
<dbReference type="EMBL" id="OVTA01000078">
    <property type="protein sequence ID" value="SPS02549.1"/>
    <property type="molecule type" value="Genomic_DNA"/>
</dbReference>
<dbReference type="Proteomes" id="UP000256805">
    <property type="component" value="Unassembled WGS sequence"/>
</dbReference>